<keyword evidence="15" id="KW-1185">Reference proteome</keyword>
<sequence>MAPPEKVIDFYFWIKKRKREALIMIWSTTETLDRTELRLIQLEKLKKTIRYAYNRVPFYQQKFHEANITPDDIQTLDDLKKIPFTTKDDFRDHYPFDLFAVPKEEIIRYHASSGTTGNPTVVGYTQNDMAVWKECIARIAAMAGVTYHDTAQIAFGYGLFTGALGLHQGLETIGASVIPMSSGNSKKQIKIMKDWGTTALIATPSYALHLSEVAQSMEIDPRTDLKVRYGVLGSEPSTEAMRAKLNQNWGMQATENYGMSELGGPGVAGECLHYHGMHINEDYFICEIIDPATGEVLPEGEQGELVVTPLFREATPVLRYRTKDITSLDSSPCTCGRTTMRMSKIAGRTDDMLIISGVNVFPSQIEEVLLSIDGIGSNYLITISKKGYLDRMDINVEVTDASLLDSASRLDQLLGTVKTQLHTVLGIHPVIHLVEPLSMEASKGKAVRVIDKRNEK</sequence>
<comment type="pathway">
    <text evidence="6 11">Aromatic compound metabolism; phenylacetate degradation.</text>
</comment>
<dbReference type="HOGENOM" id="CLU_035301_1_1_9"/>
<dbReference type="Gene3D" id="3.30.300.30">
    <property type="match status" value="1"/>
</dbReference>
<protein>
    <recommendedName>
        <fullName evidence="9 11">Phenylacetate-coenzyme A ligase</fullName>
        <ecNumber evidence="8 11">6.2.1.30</ecNumber>
    </recommendedName>
    <alternativeName>
        <fullName evidence="10 11">Phenylacetyl-CoA ligase</fullName>
    </alternativeName>
</protein>
<comment type="similarity">
    <text evidence="7 11">Belongs to the phenylacetyl-CoA ligase family.</text>
</comment>
<dbReference type="PIRSF" id="PIRSF006444">
    <property type="entry name" value="PaaK"/>
    <property type="match status" value="1"/>
</dbReference>
<evidence type="ECO:0000256" key="10">
    <source>
        <dbReference type="ARBA" id="ARBA00075111"/>
    </source>
</evidence>
<evidence type="ECO:0000256" key="11">
    <source>
        <dbReference type="PIRNR" id="PIRNR006444"/>
    </source>
</evidence>
<dbReference type="GO" id="GO:0047475">
    <property type="term" value="F:phenylacetate-CoA ligase activity"/>
    <property type="evidence" value="ECO:0007669"/>
    <property type="project" value="UniProtKB-EC"/>
</dbReference>
<keyword evidence="4 11" id="KW-0436">Ligase</keyword>
<dbReference type="PANTHER" id="PTHR43439:SF2">
    <property type="entry name" value="ENZYME, PUTATIVE (JCVI)-RELATED"/>
    <property type="match status" value="1"/>
</dbReference>
<evidence type="ECO:0000256" key="8">
    <source>
        <dbReference type="ARBA" id="ARBA00066629"/>
    </source>
</evidence>
<keyword evidence="2" id="KW-0596">Phosphopantetheine</keyword>
<comment type="function">
    <text evidence="11">Catalyzes the activation of phenylacetic acid (PA) to phenylacetyl-CoA (PA-CoA).</text>
</comment>
<dbReference type="InterPro" id="IPR011880">
    <property type="entry name" value="PA_CoA_ligase"/>
</dbReference>
<organism evidence="14 15">
    <name type="scientific">Pseudoramibacter alactolyticus ATCC 23263</name>
    <dbReference type="NCBI Taxonomy" id="887929"/>
    <lineage>
        <taxon>Bacteria</taxon>
        <taxon>Bacillati</taxon>
        <taxon>Bacillota</taxon>
        <taxon>Clostridia</taxon>
        <taxon>Eubacteriales</taxon>
        <taxon>Eubacteriaceae</taxon>
        <taxon>Pseudoramibacter</taxon>
    </lineage>
</organism>
<dbReference type="eggNOG" id="COG1541">
    <property type="taxonomic scope" value="Bacteria"/>
</dbReference>
<dbReference type="InterPro" id="IPR000873">
    <property type="entry name" value="AMP-dep_synth/lig_dom"/>
</dbReference>
<evidence type="ECO:0000256" key="7">
    <source>
        <dbReference type="ARBA" id="ARBA00061566"/>
    </source>
</evidence>
<dbReference type="GO" id="GO:0010124">
    <property type="term" value="P:phenylacetate catabolic process"/>
    <property type="evidence" value="ECO:0007669"/>
    <property type="project" value="UniProtKB-UniRule"/>
</dbReference>
<accession>E6MEZ0</accession>
<dbReference type="Pfam" id="PF14535">
    <property type="entry name" value="AMP-binding_C_2"/>
    <property type="match status" value="1"/>
</dbReference>
<dbReference type="FunFam" id="3.40.50.12780:FF:000016">
    <property type="entry name" value="Phenylacetate-coenzyme A ligase"/>
    <property type="match status" value="1"/>
</dbReference>
<dbReference type="Pfam" id="PF00501">
    <property type="entry name" value="AMP-binding"/>
    <property type="match status" value="1"/>
</dbReference>
<dbReference type="PANTHER" id="PTHR43439">
    <property type="entry name" value="PHENYLACETATE-COENZYME A LIGASE"/>
    <property type="match status" value="1"/>
</dbReference>
<evidence type="ECO:0000256" key="3">
    <source>
        <dbReference type="ARBA" id="ARBA00022553"/>
    </source>
</evidence>
<comment type="catalytic activity">
    <reaction evidence="11">
        <text>2-phenylacetate + ATP + CoA = phenylacetyl-CoA + AMP + diphosphate</text>
        <dbReference type="Rhea" id="RHEA:20956"/>
        <dbReference type="ChEBI" id="CHEBI:18401"/>
        <dbReference type="ChEBI" id="CHEBI:30616"/>
        <dbReference type="ChEBI" id="CHEBI:33019"/>
        <dbReference type="ChEBI" id="CHEBI:57287"/>
        <dbReference type="ChEBI" id="CHEBI:57390"/>
        <dbReference type="ChEBI" id="CHEBI:456215"/>
        <dbReference type="EC" id="6.2.1.30"/>
    </reaction>
</comment>
<evidence type="ECO:0000256" key="4">
    <source>
        <dbReference type="ARBA" id="ARBA00022598"/>
    </source>
</evidence>
<name>E6MEZ0_9FIRM</name>
<dbReference type="SUPFAM" id="SSF56801">
    <property type="entry name" value="Acetyl-CoA synthetase-like"/>
    <property type="match status" value="1"/>
</dbReference>
<dbReference type="InterPro" id="IPR042099">
    <property type="entry name" value="ANL_N_sf"/>
</dbReference>
<feature type="domain" description="AMP-dependent ligase C-terminal" evidence="13">
    <location>
        <begin position="357"/>
        <end position="453"/>
    </location>
</feature>
<dbReference type="EMBL" id="AEQN01000010">
    <property type="protein sequence ID" value="EFV02340.1"/>
    <property type="molecule type" value="Genomic_DNA"/>
</dbReference>
<keyword evidence="5 11" id="KW-0547">Nucleotide-binding</keyword>
<dbReference type="EC" id="6.2.1.30" evidence="8 11"/>
<evidence type="ECO:0000256" key="2">
    <source>
        <dbReference type="ARBA" id="ARBA00022450"/>
    </source>
</evidence>
<dbReference type="AlphaFoldDB" id="E6MEZ0"/>
<evidence type="ECO:0000256" key="6">
    <source>
        <dbReference type="ARBA" id="ARBA00060591"/>
    </source>
</evidence>
<evidence type="ECO:0000256" key="9">
    <source>
        <dbReference type="ARBA" id="ARBA00068695"/>
    </source>
</evidence>
<dbReference type="GO" id="GO:0000166">
    <property type="term" value="F:nucleotide binding"/>
    <property type="evidence" value="ECO:0007669"/>
    <property type="project" value="UniProtKB-KW"/>
</dbReference>
<comment type="caution">
    <text evidence="14">The sequence shown here is derived from an EMBL/GenBank/DDBJ whole genome shotgun (WGS) entry which is preliminary data.</text>
</comment>
<feature type="domain" description="AMP-dependent synthetase/ligase" evidence="12">
    <location>
        <begin position="101"/>
        <end position="307"/>
    </location>
</feature>
<evidence type="ECO:0000313" key="14">
    <source>
        <dbReference type="EMBL" id="EFV02340.1"/>
    </source>
</evidence>
<comment type="subunit">
    <text evidence="1">Monomer.</text>
</comment>
<dbReference type="InterPro" id="IPR045851">
    <property type="entry name" value="AMP-bd_C_sf"/>
</dbReference>
<dbReference type="Proteomes" id="UP000004754">
    <property type="component" value="Unassembled WGS sequence"/>
</dbReference>
<evidence type="ECO:0000259" key="12">
    <source>
        <dbReference type="Pfam" id="PF00501"/>
    </source>
</evidence>
<evidence type="ECO:0000256" key="1">
    <source>
        <dbReference type="ARBA" id="ARBA00011245"/>
    </source>
</evidence>
<keyword evidence="3" id="KW-0597">Phosphoprotein</keyword>
<evidence type="ECO:0000313" key="15">
    <source>
        <dbReference type="Proteomes" id="UP000004754"/>
    </source>
</evidence>
<dbReference type="Gene3D" id="3.40.50.12780">
    <property type="entry name" value="N-terminal domain of ligase-like"/>
    <property type="match status" value="1"/>
</dbReference>
<dbReference type="InterPro" id="IPR028154">
    <property type="entry name" value="AMP-dep_Lig_C"/>
</dbReference>
<dbReference type="CDD" id="cd05913">
    <property type="entry name" value="PaaK"/>
    <property type="match status" value="1"/>
</dbReference>
<dbReference type="InterPro" id="IPR051414">
    <property type="entry name" value="Adenylate-forming_Reductase"/>
</dbReference>
<evidence type="ECO:0000256" key="5">
    <source>
        <dbReference type="ARBA" id="ARBA00022741"/>
    </source>
</evidence>
<dbReference type="UniPathway" id="UPA00930"/>
<dbReference type="STRING" id="887929.HMP0721_0573"/>
<evidence type="ECO:0000259" key="13">
    <source>
        <dbReference type="Pfam" id="PF14535"/>
    </source>
</evidence>
<reference evidence="14 15" key="1">
    <citation type="submission" date="2010-12" db="EMBL/GenBank/DDBJ databases">
        <authorList>
            <person name="Muzny D."/>
            <person name="Qin X."/>
            <person name="Deng J."/>
            <person name="Jiang H."/>
            <person name="Liu Y."/>
            <person name="Qu J."/>
            <person name="Song X.-Z."/>
            <person name="Zhang L."/>
            <person name="Thornton R."/>
            <person name="Coyle M."/>
            <person name="Francisco L."/>
            <person name="Jackson L."/>
            <person name="Javaid M."/>
            <person name="Korchina V."/>
            <person name="Kovar C."/>
            <person name="Mata R."/>
            <person name="Mathew T."/>
            <person name="Ngo R."/>
            <person name="Nguyen L."/>
            <person name="Nguyen N."/>
            <person name="Okwuonu G."/>
            <person name="Ongeri F."/>
            <person name="Pham C."/>
            <person name="Simmons D."/>
            <person name="Wilczek-Boney K."/>
            <person name="Hale W."/>
            <person name="Jakkamsetti A."/>
            <person name="Pham P."/>
            <person name="Ruth R."/>
            <person name="San Lucas F."/>
            <person name="Warren J."/>
            <person name="Zhang J."/>
            <person name="Zhao Z."/>
            <person name="Zhou C."/>
            <person name="Zhu D."/>
            <person name="Lee S."/>
            <person name="Bess C."/>
            <person name="Blankenburg K."/>
            <person name="Forbes L."/>
            <person name="Fu Q."/>
            <person name="Gubbala S."/>
            <person name="Hirani K."/>
            <person name="Jayaseelan J.C."/>
            <person name="Lara F."/>
            <person name="Munidasa M."/>
            <person name="Palculict T."/>
            <person name="Patil S."/>
            <person name="Pu L.-L."/>
            <person name="Saada N."/>
            <person name="Tang L."/>
            <person name="Weissenberger G."/>
            <person name="Zhu Y."/>
            <person name="Hemphill L."/>
            <person name="Shang Y."/>
            <person name="Youmans B."/>
            <person name="Ayvaz T."/>
            <person name="Ross M."/>
            <person name="Santibanez J."/>
            <person name="Aqrawi P."/>
            <person name="Gross S."/>
            <person name="Joshi V."/>
            <person name="Fowler G."/>
            <person name="Nazareth L."/>
            <person name="Reid J."/>
            <person name="Worley K."/>
            <person name="Petrosino J."/>
            <person name="Highlander S."/>
            <person name="Gibbs R."/>
        </authorList>
    </citation>
    <scope>NUCLEOTIDE SEQUENCE [LARGE SCALE GENOMIC DNA]</scope>
    <source>
        <strain evidence="14 15">ATCC 23263</strain>
    </source>
</reference>
<proteinExistence type="inferred from homology"/>
<gene>
    <name evidence="14" type="primary">paaK</name>
    <name evidence="14" type="ORF">HMP0721_0573</name>
</gene>